<dbReference type="EnsemblMetazoa" id="GPPI049793-RA">
    <property type="protein sequence ID" value="GPPI049793-PA"/>
    <property type="gene ID" value="GPPI049793"/>
</dbReference>
<reference evidence="2" key="1">
    <citation type="submission" date="2015-01" db="EMBL/GenBank/DDBJ databases">
        <authorList>
            <person name="Aksoy S."/>
            <person name="Warren W."/>
            <person name="Wilson R.K."/>
        </authorList>
    </citation>
    <scope>NUCLEOTIDE SEQUENCE [LARGE SCALE GENOMIC DNA]</scope>
    <source>
        <strain evidence="2">IAEA</strain>
    </source>
</reference>
<proteinExistence type="predicted"/>
<organism evidence="1 2">
    <name type="scientific">Glossina palpalis gambiensis</name>
    <dbReference type="NCBI Taxonomy" id="67801"/>
    <lineage>
        <taxon>Eukaryota</taxon>
        <taxon>Metazoa</taxon>
        <taxon>Ecdysozoa</taxon>
        <taxon>Arthropoda</taxon>
        <taxon>Hexapoda</taxon>
        <taxon>Insecta</taxon>
        <taxon>Pterygota</taxon>
        <taxon>Neoptera</taxon>
        <taxon>Endopterygota</taxon>
        <taxon>Diptera</taxon>
        <taxon>Brachycera</taxon>
        <taxon>Muscomorpha</taxon>
        <taxon>Hippoboscoidea</taxon>
        <taxon>Glossinidae</taxon>
        <taxon>Glossina</taxon>
    </lineage>
</organism>
<dbReference type="EMBL" id="JXJN01026088">
    <property type="status" value="NOT_ANNOTATED_CDS"/>
    <property type="molecule type" value="Genomic_DNA"/>
</dbReference>
<name>A0A1B0C5M9_9MUSC</name>
<evidence type="ECO:0000313" key="2">
    <source>
        <dbReference type="Proteomes" id="UP000092460"/>
    </source>
</evidence>
<evidence type="ECO:0000313" key="1">
    <source>
        <dbReference type="EnsemblMetazoa" id="GPPI049793-PA"/>
    </source>
</evidence>
<protein>
    <submittedName>
        <fullName evidence="1">Uncharacterized protein</fullName>
    </submittedName>
</protein>
<sequence>MYKALEPNLYKNISMRTQPAPDLYKSVRSDRYKLKWQFVDVAVAAEEDKMSNTSFADSTDDLHMRTAGIAVDVLDMGTVVVLHFEQSRETLCLA</sequence>
<dbReference type="VEuPathDB" id="VectorBase:GPPI049793"/>
<dbReference type="EMBL" id="JXJN01026089">
    <property type="status" value="NOT_ANNOTATED_CDS"/>
    <property type="molecule type" value="Genomic_DNA"/>
</dbReference>
<accession>A0A1B0C5M9</accession>
<keyword evidence="2" id="KW-1185">Reference proteome</keyword>
<dbReference type="Proteomes" id="UP000092460">
    <property type="component" value="Unassembled WGS sequence"/>
</dbReference>
<reference evidence="1" key="2">
    <citation type="submission" date="2020-05" db="UniProtKB">
        <authorList>
            <consortium name="EnsemblMetazoa"/>
        </authorList>
    </citation>
    <scope>IDENTIFICATION</scope>
    <source>
        <strain evidence="1">IAEA</strain>
    </source>
</reference>
<dbReference type="AlphaFoldDB" id="A0A1B0C5M9"/>